<protein>
    <submittedName>
        <fullName evidence="1">Uncharacterized protein</fullName>
    </submittedName>
</protein>
<evidence type="ECO:0000313" key="1">
    <source>
        <dbReference type="EMBL" id="KKN78660.1"/>
    </source>
</evidence>
<dbReference type="EMBL" id="LAZR01000258">
    <property type="protein sequence ID" value="KKN78660.1"/>
    <property type="molecule type" value="Genomic_DNA"/>
</dbReference>
<organism evidence="1">
    <name type="scientific">marine sediment metagenome</name>
    <dbReference type="NCBI Taxonomy" id="412755"/>
    <lineage>
        <taxon>unclassified sequences</taxon>
        <taxon>metagenomes</taxon>
        <taxon>ecological metagenomes</taxon>
    </lineage>
</organism>
<name>A0A0F9TBL9_9ZZZZ</name>
<sequence>MKFHYIAEHSGKLMARTLEAKDIKEAEQIIYEHYHKAKLVTPCNLINCSLPASELGLKA</sequence>
<comment type="caution">
    <text evidence="1">The sequence shown here is derived from an EMBL/GenBank/DDBJ whole genome shotgun (WGS) entry which is preliminary data.</text>
</comment>
<proteinExistence type="predicted"/>
<reference evidence="1" key="1">
    <citation type="journal article" date="2015" name="Nature">
        <title>Complex archaea that bridge the gap between prokaryotes and eukaryotes.</title>
        <authorList>
            <person name="Spang A."/>
            <person name="Saw J.H."/>
            <person name="Jorgensen S.L."/>
            <person name="Zaremba-Niedzwiedzka K."/>
            <person name="Martijn J."/>
            <person name="Lind A.E."/>
            <person name="van Eijk R."/>
            <person name="Schleper C."/>
            <person name="Guy L."/>
            <person name="Ettema T.J."/>
        </authorList>
    </citation>
    <scope>NUCLEOTIDE SEQUENCE</scope>
</reference>
<accession>A0A0F9TBL9</accession>
<dbReference type="AlphaFoldDB" id="A0A0F9TBL9"/>
<gene>
    <name evidence="1" type="ORF">LCGC14_0347270</name>
</gene>